<dbReference type="InterPro" id="IPR025724">
    <property type="entry name" value="GAG-pre-integrase_dom"/>
</dbReference>
<proteinExistence type="predicted"/>
<reference evidence="3" key="1">
    <citation type="journal article" date="2022" name="Plant J.">
        <title>Strategies of tolerance reflected in two North American maple genomes.</title>
        <authorList>
            <person name="McEvoy S.L."/>
            <person name="Sezen U.U."/>
            <person name="Trouern-Trend A."/>
            <person name="McMahon S.M."/>
            <person name="Schaberg P.G."/>
            <person name="Yang J."/>
            <person name="Wegrzyn J.L."/>
            <person name="Swenson N.G."/>
        </authorList>
    </citation>
    <scope>NUCLEOTIDE SEQUENCE</scope>
    <source>
        <strain evidence="3">NS2018</strain>
    </source>
</reference>
<sequence length="132" mass="14846">MRSIHNSTVTSPNHTRIPINFSGDVRLSSMLILKDVLFVPQFKFNLLSVSALTNGSQLTVNFLHNCFIIQDLSSKRMIGKGEKFEDLYVLDAATLNSVSTTYVNNVSTHIWHNRLGHLSFKKLDSLKKPTAL</sequence>
<protein>
    <recommendedName>
        <fullName evidence="5">GAG-pre-integrase domain-containing protein</fullName>
    </recommendedName>
</protein>
<dbReference type="Pfam" id="PF22936">
    <property type="entry name" value="Pol_BBD"/>
    <property type="match status" value="1"/>
</dbReference>
<dbReference type="InterPro" id="IPR054722">
    <property type="entry name" value="PolX-like_BBD"/>
</dbReference>
<evidence type="ECO:0008006" key="5">
    <source>
        <dbReference type="Google" id="ProtNLM"/>
    </source>
</evidence>
<name>A0AA39S122_ACESA</name>
<evidence type="ECO:0000259" key="1">
    <source>
        <dbReference type="Pfam" id="PF13976"/>
    </source>
</evidence>
<dbReference type="Pfam" id="PF13976">
    <property type="entry name" value="gag_pre-integrs"/>
    <property type="match status" value="1"/>
</dbReference>
<evidence type="ECO:0000313" key="3">
    <source>
        <dbReference type="EMBL" id="KAK0588496.1"/>
    </source>
</evidence>
<organism evidence="3 4">
    <name type="scientific">Acer saccharum</name>
    <name type="common">Sugar maple</name>
    <dbReference type="NCBI Taxonomy" id="4024"/>
    <lineage>
        <taxon>Eukaryota</taxon>
        <taxon>Viridiplantae</taxon>
        <taxon>Streptophyta</taxon>
        <taxon>Embryophyta</taxon>
        <taxon>Tracheophyta</taxon>
        <taxon>Spermatophyta</taxon>
        <taxon>Magnoliopsida</taxon>
        <taxon>eudicotyledons</taxon>
        <taxon>Gunneridae</taxon>
        <taxon>Pentapetalae</taxon>
        <taxon>rosids</taxon>
        <taxon>malvids</taxon>
        <taxon>Sapindales</taxon>
        <taxon>Sapindaceae</taxon>
        <taxon>Hippocastanoideae</taxon>
        <taxon>Acereae</taxon>
        <taxon>Acer</taxon>
    </lineage>
</organism>
<evidence type="ECO:0000259" key="2">
    <source>
        <dbReference type="Pfam" id="PF22936"/>
    </source>
</evidence>
<reference evidence="3" key="2">
    <citation type="submission" date="2023-06" db="EMBL/GenBank/DDBJ databases">
        <authorList>
            <person name="Swenson N.G."/>
            <person name="Wegrzyn J.L."/>
            <person name="Mcevoy S.L."/>
        </authorList>
    </citation>
    <scope>NUCLEOTIDE SEQUENCE</scope>
    <source>
        <strain evidence="3">NS2018</strain>
        <tissue evidence="3">Leaf</tissue>
    </source>
</reference>
<dbReference type="AlphaFoldDB" id="A0AA39S122"/>
<feature type="domain" description="Retrovirus-related Pol polyprotein from transposon TNT 1-94-like beta-barrel" evidence="2">
    <location>
        <begin position="3"/>
        <end position="54"/>
    </location>
</feature>
<comment type="caution">
    <text evidence="3">The sequence shown here is derived from an EMBL/GenBank/DDBJ whole genome shotgun (WGS) entry which is preliminary data.</text>
</comment>
<accession>A0AA39S122</accession>
<evidence type="ECO:0000313" key="4">
    <source>
        <dbReference type="Proteomes" id="UP001168877"/>
    </source>
</evidence>
<dbReference type="Proteomes" id="UP001168877">
    <property type="component" value="Unassembled WGS sequence"/>
</dbReference>
<feature type="domain" description="GAG-pre-integrase" evidence="1">
    <location>
        <begin position="86"/>
        <end position="128"/>
    </location>
</feature>
<dbReference type="EMBL" id="JAUESC010000381">
    <property type="protein sequence ID" value="KAK0588496.1"/>
    <property type="molecule type" value="Genomic_DNA"/>
</dbReference>
<gene>
    <name evidence="3" type="ORF">LWI29_001655</name>
</gene>
<keyword evidence="4" id="KW-1185">Reference proteome</keyword>